<gene>
    <name evidence="2" type="ORF">EWV45_00765</name>
</gene>
<evidence type="ECO:0000313" key="2">
    <source>
        <dbReference type="EMBL" id="TRV16562.1"/>
    </source>
</evidence>
<protein>
    <submittedName>
        <fullName evidence="2">Uncharacterized protein</fullName>
    </submittedName>
</protein>
<name>A0A552L8M8_9CHRO</name>
<reference evidence="2 3" key="1">
    <citation type="submission" date="2019-01" db="EMBL/GenBank/DDBJ databases">
        <title>Coherence of Microcystis species and biogeography revealed through population genomics.</title>
        <authorList>
            <person name="Perez-Carrascal O.M."/>
            <person name="Terrat Y."/>
            <person name="Giani A."/>
            <person name="Fortin N."/>
            <person name="Tromas N."/>
            <person name="Shapiro B.J."/>
        </authorList>
    </citation>
    <scope>NUCLEOTIDE SEQUENCE [LARGE SCALE GENOMIC DNA]</scope>
    <source>
        <strain evidence="2">Mf_QC_C_20070823_S10D</strain>
    </source>
</reference>
<evidence type="ECO:0000256" key="1">
    <source>
        <dbReference type="SAM" id="MobiDB-lite"/>
    </source>
</evidence>
<accession>A0A552L8M8</accession>
<dbReference type="AlphaFoldDB" id="A0A552L8M8"/>
<proteinExistence type="predicted"/>
<dbReference type="EMBL" id="SFAM01000005">
    <property type="protein sequence ID" value="TRV16562.1"/>
    <property type="molecule type" value="Genomic_DNA"/>
</dbReference>
<dbReference type="Proteomes" id="UP000315868">
    <property type="component" value="Unassembled WGS sequence"/>
</dbReference>
<sequence>MVESVISYQLSVISYQLSVISSLRKHPTSPATARLSLTERPNVRTSRTKWSPHFPLPNS</sequence>
<organism evidence="2 3">
    <name type="scientific">Microcystis flos-aquae Mf_QC_C_20070823_S10D</name>
    <dbReference type="NCBI Taxonomy" id="2486236"/>
    <lineage>
        <taxon>Bacteria</taxon>
        <taxon>Bacillati</taxon>
        <taxon>Cyanobacteriota</taxon>
        <taxon>Cyanophyceae</taxon>
        <taxon>Oscillatoriophycideae</taxon>
        <taxon>Chroococcales</taxon>
        <taxon>Microcystaceae</taxon>
        <taxon>Microcystis</taxon>
    </lineage>
</organism>
<evidence type="ECO:0000313" key="3">
    <source>
        <dbReference type="Proteomes" id="UP000315868"/>
    </source>
</evidence>
<comment type="caution">
    <text evidence="2">The sequence shown here is derived from an EMBL/GenBank/DDBJ whole genome shotgun (WGS) entry which is preliminary data.</text>
</comment>
<feature type="region of interest" description="Disordered" evidence="1">
    <location>
        <begin position="26"/>
        <end position="59"/>
    </location>
</feature>